<protein>
    <submittedName>
        <fullName evidence="1">Uncharacterized protein</fullName>
    </submittedName>
</protein>
<organism evidence="1 2">
    <name type="scientific">Rotaria magnacalcarata</name>
    <dbReference type="NCBI Taxonomy" id="392030"/>
    <lineage>
        <taxon>Eukaryota</taxon>
        <taxon>Metazoa</taxon>
        <taxon>Spiralia</taxon>
        <taxon>Gnathifera</taxon>
        <taxon>Rotifera</taxon>
        <taxon>Eurotatoria</taxon>
        <taxon>Bdelloidea</taxon>
        <taxon>Philodinida</taxon>
        <taxon>Philodinidae</taxon>
        <taxon>Rotaria</taxon>
    </lineage>
</organism>
<reference evidence="1" key="1">
    <citation type="submission" date="2021-02" db="EMBL/GenBank/DDBJ databases">
        <authorList>
            <person name="Nowell W R."/>
        </authorList>
    </citation>
    <scope>NUCLEOTIDE SEQUENCE</scope>
</reference>
<comment type="caution">
    <text evidence="1">The sequence shown here is derived from an EMBL/GenBank/DDBJ whole genome shotgun (WGS) entry which is preliminary data.</text>
</comment>
<accession>A0A8S2MY27</accession>
<gene>
    <name evidence="1" type="ORF">GIL414_LOCUS9927</name>
</gene>
<name>A0A8S2MY27_9BILA</name>
<sequence>MNGEYEFNRPGRGLPPYLLCRRDSDSTLYSDGASRIFAPSVSDTSAKDTDNSLYSSDSFSVSSTTISFTDIDSCSVSNSVTSKIIGNYFDTGVDSVNDQRRKIECSSISADHSDSQLTLNSSVHDDDDVHEKDENVQKSNENSMSGLGFLAGCLALASEYL</sequence>
<evidence type="ECO:0000313" key="1">
    <source>
        <dbReference type="EMBL" id="CAF3966686.1"/>
    </source>
</evidence>
<evidence type="ECO:0000313" key="2">
    <source>
        <dbReference type="Proteomes" id="UP000681720"/>
    </source>
</evidence>
<dbReference type="EMBL" id="CAJOBJ010003471">
    <property type="protein sequence ID" value="CAF3966686.1"/>
    <property type="molecule type" value="Genomic_DNA"/>
</dbReference>
<dbReference type="Proteomes" id="UP000681720">
    <property type="component" value="Unassembled WGS sequence"/>
</dbReference>
<proteinExistence type="predicted"/>
<feature type="non-terminal residue" evidence="1">
    <location>
        <position position="161"/>
    </location>
</feature>
<dbReference type="AlphaFoldDB" id="A0A8S2MY27"/>